<dbReference type="Proteomes" id="UP000441772">
    <property type="component" value="Unassembled WGS sequence"/>
</dbReference>
<evidence type="ECO:0000313" key="7">
    <source>
        <dbReference type="Proteomes" id="UP000441772"/>
    </source>
</evidence>
<reference evidence="6 7" key="1">
    <citation type="submission" date="2019-09" db="EMBL/GenBank/DDBJ databases">
        <title>Characterization of the phylogenetic diversity of two novel species belonging to the genus Bifidobacterium: Bifidobacterium cebidarum sp. nov. and Bifidobacterium leontopitheci sp. nov.</title>
        <authorList>
            <person name="Lugli G.A."/>
            <person name="Duranti S."/>
            <person name="Milani C."/>
            <person name="Turroni F."/>
            <person name="Ventura M."/>
        </authorList>
    </citation>
    <scope>NUCLEOTIDE SEQUENCE [LARGE SCALE GENOMIC DNA]</scope>
    <source>
        <strain evidence="6 7">LMG 31471</strain>
    </source>
</reference>
<dbReference type="Gene3D" id="1.10.443.10">
    <property type="entry name" value="Intergrase catalytic core"/>
    <property type="match status" value="1"/>
</dbReference>
<evidence type="ECO:0000256" key="1">
    <source>
        <dbReference type="ARBA" id="ARBA00008857"/>
    </source>
</evidence>
<dbReference type="InterPro" id="IPR050808">
    <property type="entry name" value="Phage_Integrase"/>
</dbReference>
<dbReference type="SUPFAM" id="SSF56349">
    <property type="entry name" value="DNA breaking-rejoining enzymes"/>
    <property type="match status" value="1"/>
</dbReference>
<keyword evidence="2" id="KW-0229">DNA integration</keyword>
<evidence type="ECO:0000256" key="2">
    <source>
        <dbReference type="ARBA" id="ARBA00022908"/>
    </source>
</evidence>
<dbReference type="GO" id="GO:0015074">
    <property type="term" value="P:DNA integration"/>
    <property type="evidence" value="ECO:0007669"/>
    <property type="project" value="UniProtKB-KW"/>
</dbReference>
<feature type="domain" description="Tyr recombinase" evidence="5">
    <location>
        <begin position="179"/>
        <end position="377"/>
    </location>
</feature>
<evidence type="ECO:0000313" key="6">
    <source>
        <dbReference type="EMBL" id="KAB7790568.1"/>
    </source>
</evidence>
<name>A0A6I1GR00_9BIFI</name>
<dbReference type="InterPro" id="IPR010998">
    <property type="entry name" value="Integrase_recombinase_N"/>
</dbReference>
<keyword evidence="4" id="KW-0233">DNA recombination</keyword>
<keyword evidence="7" id="KW-1185">Reference proteome</keyword>
<proteinExistence type="inferred from homology"/>
<dbReference type="Gene3D" id="1.10.150.130">
    <property type="match status" value="1"/>
</dbReference>
<dbReference type="InterPro" id="IPR011010">
    <property type="entry name" value="DNA_brk_join_enz"/>
</dbReference>
<dbReference type="GO" id="GO:0006310">
    <property type="term" value="P:DNA recombination"/>
    <property type="evidence" value="ECO:0007669"/>
    <property type="project" value="UniProtKB-KW"/>
</dbReference>
<accession>A0A6I1GR00</accession>
<gene>
    <name evidence="6" type="ORF">F7D09_0937</name>
</gene>
<dbReference type="InterPro" id="IPR002104">
    <property type="entry name" value="Integrase_catalytic"/>
</dbReference>
<dbReference type="EMBL" id="WBVT01000010">
    <property type="protein sequence ID" value="KAB7790568.1"/>
    <property type="molecule type" value="Genomic_DNA"/>
</dbReference>
<dbReference type="InterPro" id="IPR013762">
    <property type="entry name" value="Integrase-like_cat_sf"/>
</dbReference>
<organism evidence="6 7">
    <name type="scientific">Bifidobacterium leontopitheci</name>
    <dbReference type="NCBI Taxonomy" id="2650774"/>
    <lineage>
        <taxon>Bacteria</taxon>
        <taxon>Bacillati</taxon>
        <taxon>Actinomycetota</taxon>
        <taxon>Actinomycetes</taxon>
        <taxon>Bifidobacteriales</taxon>
        <taxon>Bifidobacteriaceae</taxon>
        <taxon>Bifidobacterium</taxon>
    </lineage>
</organism>
<dbReference type="PROSITE" id="PS51898">
    <property type="entry name" value="TYR_RECOMBINASE"/>
    <property type="match status" value="1"/>
</dbReference>
<comment type="caution">
    <text evidence="6">The sequence shown here is derived from an EMBL/GenBank/DDBJ whole genome shotgun (WGS) entry which is preliminary data.</text>
</comment>
<evidence type="ECO:0000256" key="3">
    <source>
        <dbReference type="ARBA" id="ARBA00023125"/>
    </source>
</evidence>
<protein>
    <submittedName>
        <fullName evidence="6">Integrase</fullName>
    </submittedName>
</protein>
<dbReference type="InterPro" id="IPR004107">
    <property type="entry name" value="Integrase_SAM-like_N"/>
</dbReference>
<dbReference type="PANTHER" id="PTHR30629">
    <property type="entry name" value="PROPHAGE INTEGRASE"/>
    <property type="match status" value="1"/>
</dbReference>
<dbReference type="AlphaFoldDB" id="A0A6I1GR00"/>
<dbReference type="Pfam" id="PF00589">
    <property type="entry name" value="Phage_integrase"/>
    <property type="match status" value="1"/>
</dbReference>
<comment type="similarity">
    <text evidence="1">Belongs to the 'phage' integrase family.</text>
</comment>
<dbReference type="Pfam" id="PF14659">
    <property type="entry name" value="Phage_int_SAM_3"/>
    <property type="match status" value="1"/>
</dbReference>
<evidence type="ECO:0000259" key="5">
    <source>
        <dbReference type="PROSITE" id="PS51898"/>
    </source>
</evidence>
<dbReference type="PANTHER" id="PTHR30629:SF2">
    <property type="entry name" value="PROPHAGE INTEGRASE INTS-RELATED"/>
    <property type="match status" value="1"/>
</dbReference>
<dbReference type="CDD" id="cd01189">
    <property type="entry name" value="INT_ICEBs1_C_like"/>
    <property type="match status" value="1"/>
</dbReference>
<keyword evidence="3" id="KW-0238">DNA-binding</keyword>
<dbReference type="GO" id="GO:0003677">
    <property type="term" value="F:DNA binding"/>
    <property type="evidence" value="ECO:0007669"/>
    <property type="project" value="UniProtKB-KW"/>
</dbReference>
<dbReference type="RefSeq" id="WP_152234287.1">
    <property type="nucleotide sequence ID" value="NZ_JBHSKZ010000019.1"/>
</dbReference>
<evidence type="ECO:0000256" key="4">
    <source>
        <dbReference type="ARBA" id="ARBA00023172"/>
    </source>
</evidence>
<sequence length="384" mass="42201">MARPRLPLGALGNISVTEQPDERGMYRAKANYRRANGTLGQVTRWRKSRIKARLAVQAAFGQLDDAASASISPNTRMRRLADLFIEEKKARRAPGTVQTYQVAIDAHIKPGLGDLSIREAGSTQRLNDFITRVAKDHGHGAAKNCRSVLSGMMAMAVRNGALDRNPVREVERIEKPGRPGSTPIPPERLGGFLHAVCQDEHMKASGYADVFRMMAGTGMRMGEQLGITWDAIDFEKNMIHAVQQAKYLKGKGAVLQRFPKTHASRRSITVPDSVMAVLRERRALGLPSDLGLVFVNADGGVVDPNNVERALRERRDALGFPGVTSHSLRKCVATMLDDAGLSARQIADYLGHSKPSMTQDVYMQRSRSTADSARLLQQRLDGLL</sequence>